<feature type="domain" description="Resolvase/invertase-type recombinase catalytic" evidence="3">
    <location>
        <begin position="12"/>
        <end position="149"/>
    </location>
</feature>
<accession>A0ABQ2RWS2</accession>
<dbReference type="InterPro" id="IPR036162">
    <property type="entry name" value="Resolvase-like_N_sf"/>
</dbReference>
<dbReference type="SUPFAM" id="SSF53041">
    <property type="entry name" value="Resolvase-like"/>
    <property type="match status" value="1"/>
</dbReference>
<evidence type="ECO:0000313" key="4">
    <source>
        <dbReference type="EMBL" id="GGR75735.1"/>
    </source>
</evidence>
<keyword evidence="1" id="KW-0238">DNA-binding</keyword>
<dbReference type="RefSeq" id="WP_189066843.1">
    <property type="nucleotide sequence ID" value="NZ_BMQM01000058.1"/>
</dbReference>
<comment type="caution">
    <text evidence="4">The sequence shown here is derived from an EMBL/GenBank/DDBJ whole genome shotgun (WGS) entry which is preliminary data.</text>
</comment>
<dbReference type="PROSITE" id="PS51736">
    <property type="entry name" value="RECOMBINASES_3"/>
    <property type="match status" value="1"/>
</dbReference>
<reference evidence="5" key="1">
    <citation type="journal article" date="2019" name="Int. J. Syst. Evol. Microbiol.">
        <title>The Global Catalogue of Microorganisms (GCM) 10K type strain sequencing project: providing services to taxonomists for standard genome sequencing and annotation.</title>
        <authorList>
            <consortium name="The Broad Institute Genomics Platform"/>
            <consortium name="The Broad Institute Genome Sequencing Center for Infectious Disease"/>
            <person name="Wu L."/>
            <person name="Ma J."/>
        </authorList>
    </citation>
    <scope>NUCLEOTIDE SEQUENCE [LARGE SCALE GENOMIC DNA]</scope>
    <source>
        <strain evidence="5">JCM 31404</strain>
    </source>
</reference>
<gene>
    <name evidence="4" type="ORF">GCM10008959_40890</name>
</gene>
<dbReference type="PANTHER" id="PTHR30461:SF2">
    <property type="entry name" value="SERINE RECOMBINASE PINE-RELATED"/>
    <property type="match status" value="1"/>
</dbReference>
<dbReference type="EMBL" id="BMQM01000058">
    <property type="protein sequence ID" value="GGR75735.1"/>
    <property type="molecule type" value="Genomic_DNA"/>
</dbReference>
<organism evidence="4 5">
    <name type="scientific">Deinococcus seoulensis</name>
    <dbReference type="NCBI Taxonomy" id="1837379"/>
    <lineage>
        <taxon>Bacteria</taxon>
        <taxon>Thermotogati</taxon>
        <taxon>Deinococcota</taxon>
        <taxon>Deinococci</taxon>
        <taxon>Deinococcales</taxon>
        <taxon>Deinococcaceae</taxon>
        <taxon>Deinococcus</taxon>
    </lineage>
</organism>
<dbReference type="InterPro" id="IPR011109">
    <property type="entry name" value="DNA_bind_recombinase_dom"/>
</dbReference>
<dbReference type="InterPro" id="IPR050639">
    <property type="entry name" value="SSR_resolvase"/>
</dbReference>
<sequence length="233" mass="24717">MTFNGTAATGQHAVAYYRVSTQRQGQSGLGLEAQRTAVLSFAQGRGLVIVAEFQEVETGTKKGTRPQLQAALAQCRRSGAVLVIARLDRLARNVRFIASLMESGVAFQAADMPDAQPLVLHIMSAVAEQQAARISLDTRAALAARRARGLPLGNPAALTPERRAAGAATMRRAAIEATRPAGTVAALLRDQGLSLRQIAQRLDAVGIPARRGGGWGPQQVSRLLERHAAIESK</sequence>
<protein>
    <submittedName>
        <fullName evidence="4">Resolvase</fullName>
    </submittedName>
</protein>
<dbReference type="Proteomes" id="UP000634308">
    <property type="component" value="Unassembled WGS sequence"/>
</dbReference>
<evidence type="ECO:0000256" key="2">
    <source>
        <dbReference type="ARBA" id="ARBA00023172"/>
    </source>
</evidence>
<name>A0ABQ2RWS2_9DEIO</name>
<dbReference type="PANTHER" id="PTHR30461">
    <property type="entry name" value="DNA-INVERTASE FROM LAMBDOID PROPHAGE"/>
    <property type="match status" value="1"/>
</dbReference>
<dbReference type="Pfam" id="PF00239">
    <property type="entry name" value="Resolvase"/>
    <property type="match status" value="1"/>
</dbReference>
<keyword evidence="5" id="KW-1185">Reference proteome</keyword>
<evidence type="ECO:0000313" key="5">
    <source>
        <dbReference type="Proteomes" id="UP000634308"/>
    </source>
</evidence>
<dbReference type="InterPro" id="IPR006119">
    <property type="entry name" value="Resolv_N"/>
</dbReference>
<keyword evidence="2" id="KW-0233">DNA recombination</keyword>
<dbReference type="SMART" id="SM00857">
    <property type="entry name" value="Resolvase"/>
    <property type="match status" value="1"/>
</dbReference>
<dbReference type="CDD" id="cd00338">
    <property type="entry name" value="Ser_Recombinase"/>
    <property type="match status" value="1"/>
</dbReference>
<evidence type="ECO:0000256" key="1">
    <source>
        <dbReference type="ARBA" id="ARBA00023125"/>
    </source>
</evidence>
<proteinExistence type="predicted"/>
<dbReference type="Gene3D" id="3.40.50.1390">
    <property type="entry name" value="Resolvase, N-terminal catalytic domain"/>
    <property type="match status" value="1"/>
</dbReference>
<dbReference type="Pfam" id="PF07508">
    <property type="entry name" value="Recombinase"/>
    <property type="match status" value="1"/>
</dbReference>
<evidence type="ECO:0000259" key="3">
    <source>
        <dbReference type="PROSITE" id="PS51736"/>
    </source>
</evidence>